<accession>A0ABV8X4V1</accession>
<comment type="catalytic activity">
    <reaction evidence="9">
        <text>prephenate + NAD(+) = 3-(4-hydroxyphenyl)pyruvate + CO2 + NADH</text>
        <dbReference type="Rhea" id="RHEA:13869"/>
        <dbReference type="ChEBI" id="CHEBI:16526"/>
        <dbReference type="ChEBI" id="CHEBI:29934"/>
        <dbReference type="ChEBI" id="CHEBI:36242"/>
        <dbReference type="ChEBI" id="CHEBI:57540"/>
        <dbReference type="ChEBI" id="CHEBI:57945"/>
        <dbReference type="EC" id="1.3.1.12"/>
    </reaction>
</comment>
<organism evidence="12 13">
    <name type="scientific">Chungangia koreensis</name>
    <dbReference type="NCBI Taxonomy" id="752657"/>
    <lineage>
        <taxon>Bacteria</taxon>
        <taxon>Bacillati</taxon>
        <taxon>Bacillota</taxon>
        <taxon>Bacilli</taxon>
        <taxon>Lactobacillales</taxon>
        <taxon>Chungangia</taxon>
    </lineage>
</organism>
<evidence type="ECO:0000256" key="7">
    <source>
        <dbReference type="ARBA" id="ARBA00023027"/>
    </source>
</evidence>
<dbReference type="InterPro" id="IPR003099">
    <property type="entry name" value="Prephen_DH"/>
</dbReference>
<dbReference type="Gene3D" id="1.10.3660.10">
    <property type="entry name" value="6-phosphogluconate dehydrogenase C-terminal like domain"/>
    <property type="match status" value="1"/>
</dbReference>
<dbReference type="InterPro" id="IPR045865">
    <property type="entry name" value="ACT-like_dom_sf"/>
</dbReference>
<dbReference type="EC" id="1.3.1.12" evidence="3"/>
<dbReference type="CDD" id="cd04909">
    <property type="entry name" value="ACT_PDH-BS"/>
    <property type="match status" value="1"/>
</dbReference>
<dbReference type="InterPro" id="IPR046826">
    <property type="entry name" value="PDH_N"/>
</dbReference>
<dbReference type="InterPro" id="IPR008927">
    <property type="entry name" value="6-PGluconate_DH-like_C_sf"/>
</dbReference>
<evidence type="ECO:0000256" key="2">
    <source>
        <dbReference type="ARBA" id="ARBA00007964"/>
    </source>
</evidence>
<dbReference type="PROSITE" id="PS51176">
    <property type="entry name" value="PDH_ADH"/>
    <property type="match status" value="1"/>
</dbReference>
<evidence type="ECO:0000256" key="1">
    <source>
        <dbReference type="ARBA" id="ARBA00005067"/>
    </source>
</evidence>
<dbReference type="Pfam" id="PF20463">
    <property type="entry name" value="PDH_C"/>
    <property type="match status" value="1"/>
</dbReference>
<keyword evidence="6 12" id="KW-0560">Oxidoreductase</keyword>
<keyword evidence="7" id="KW-0520">NAD</keyword>
<gene>
    <name evidence="12" type="ORF">ACFOZY_11060</name>
</gene>
<evidence type="ECO:0000256" key="5">
    <source>
        <dbReference type="ARBA" id="ARBA00022498"/>
    </source>
</evidence>
<dbReference type="SUPFAM" id="SSF55021">
    <property type="entry name" value="ACT-like"/>
    <property type="match status" value="1"/>
</dbReference>
<dbReference type="InterPro" id="IPR046825">
    <property type="entry name" value="PDH_C"/>
</dbReference>
<evidence type="ECO:0000256" key="9">
    <source>
        <dbReference type="ARBA" id="ARBA00049260"/>
    </source>
</evidence>
<comment type="pathway">
    <text evidence="1">Amino-acid biosynthesis; L-tyrosine biosynthesis; (4-hydroxyphenyl)pyruvate from prephenate (NAD(+) route): step 1/1.</text>
</comment>
<keyword evidence="8" id="KW-0057">Aromatic amino acid biosynthesis</keyword>
<dbReference type="InterPro" id="IPR050812">
    <property type="entry name" value="Preph/Arog_dehydrog"/>
</dbReference>
<feature type="domain" description="ACT" evidence="11">
    <location>
        <begin position="296"/>
        <end position="366"/>
    </location>
</feature>
<comment type="caution">
    <text evidence="12">The sequence shown here is derived from an EMBL/GenBank/DDBJ whole genome shotgun (WGS) entry which is preliminary data.</text>
</comment>
<name>A0ABV8X4V1_9LACT</name>
<evidence type="ECO:0000259" key="11">
    <source>
        <dbReference type="PROSITE" id="PS51671"/>
    </source>
</evidence>
<evidence type="ECO:0000256" key="6">
    <source>
        <dbReference type="ARBA" id="ARBA00023002"/>
    </source>
</evidence>
<keyword evidence="8" id="KW-0028">Amino-acid biosynthesis</keyword>
<dbReference type="RefSeq" id="WP_378155381.1">
    <property type="nucleotide sequence ID" value="NZ_JBHSEC010000019.1"/>
</dbReference>
<feature type="domain" description="Prephenate/arogenate dehydrogenase" evidence="10">
    <location>
        <begin position="3"/>
        <end position="291"/>
    </location>
</feature>
<dbReference type="SUPFAM" id="SSF51735">
    <property type="entry name" value="NAD(P)-binding Rossmann-fold domains"/>
    <property type="match status" value="1"/>
</dbReference>
<keyword evidence="5" id="KW-0827">Tyrosine biosynthesis</keyword>
<dbReference type="PANTHER" id="PTHR21363">
    <property type="entry name" value="PREPHENATE DEHYDROGENASE"/>
    <property type="match status" value="1"/>
</dbReference>
<dbReference type="Pfam" id="PF02153">
    <property type="entry name" value="PDH_N"/>
    <property type="match status" value="1"/>
</dbReference>
<evidence type="ECO:0000256" key="3">
    <source>
        <dbReference type="ARBA" id="ARBA00012068"/>
    </source>
</evidence>
<evidence type="ECO:0000256" key="8">
    <source>
        <dbReference type="ARBA" id="ARBA00023141"/>
    </source>
</evidence>
<protein>
    <recommendedName>
        <fullName evidence="4">Prephenate dehydrogenase</fullName>
        <ecNumber evidence="3">1.3.1.12</ecNumber>
    </recommendedName>
</protein>
<dbReference type="NCBIfam" id="NF005107">
    <property type="entry name" value="PRK06545.1-5"/>
    <property type="match status" value="1"/>
</dbReference>
<dbReference type="PANTHER" id="PTHR21363:SF0">
    <property type="entry name" value="PREPHENATE DEHYDROGENASE [NADP(+)]"/>
    <property type="match status" value="1"/>
</dbReference>
<dbReference type="EMBL" id="JBHSEC010000019">
    <property type="protein sequence ID" value="MFC4410957.1"/>
    <property type="molecule type" value="Genomic_DNA"/>
</dbReference>
<dbReference type="Gene3D" id="3.40.50.720">
    <property type="entry name" value="NAD(P)-binding Rossmann-like Domain"/>
    <property type="match status" value="1"/>
</dbReference>
<comment type="similarity">
    <text evidence="2">Belongs to the prephenate/arogenate dehydrogenase family.</text>
</comment>
<keyword evidence="13" id="KW-1185">Reference proteome</keyword>
<dbReference type="PROSITE" id="PS51671">
    <property type="entry name" value="ACT"/>
    <property type="match status" value="1"/>
</dbReference>
<dbReference type="GO" id="GO:0008977">
    <property type="term" value="F:prephenate dehydrogenase (NAD+) activity"/>
    <property type="evidence" value="ECO:0007669"/>
    <property type="project" value="UniProtKB-EC"/>
</dbReference>
<dbReference type="InterPro" id="IPR002912">
    <property type="entry name" value="ACT_dom"/>
</dbReference>
<evidence type="ECO:0000313" key="12">
    <source>
        <dbReference type="EMBL" id="MFC4410957.1"/>
    </source>
</evidence>
<reference evidence="13" key="1">
    <citation type="journal article" date="2019" name="Int. J. Syst. Evol. Microbiol.">
        <title>The Global Catalogue of Microorganisms (GCM) 10K type strain sequencing project: providing services to taxonomists for standard genome sequencing and annotation.</title>
        <authorList>
            <consortium name="The Broad Institute Genomics Platform"/>
            <consortium name="The Broad Institute Genome Sequencing Center for Infectious Disease"/>
            <person name="Wu L."/>
            <person name="Ma J."/>
        </authorList>
    </citation>
    <scope>NUCLEOTIDE SEQUENCE [LARGE SCALE GENOMIC DNA]</scope>
    <source>
        <strain evidence="13">CCUG 59778</strain>
    </source>
</reference>
<evidence type="ECO:0000313" key="13">
    <source>
        <dbReference type="Proteomes" id="UP001595817"/>
    </source>
</evidence>
<sequence>MNTNVLIIGLGLIGGSLSLALQRNPDIKIYGYDQDEQSLMMAKKLGVIHEIVNHPKEAANCSDYIVFATPVNITIELMKDLPKWNVSNTTVITDTGSTKKLIMKQAEQLINEGYQFIGGHPMAGSHKSGVAAAKAHLFENAFYVLTPHPATKPACLSKLESLLAPTKGKLVKLTAEEHDQMTAVVSHFPHLIAASLVRQLKEKNKVSPMTKHLAAGGFRDITRIASSNPVMWRDITLQNRDKLIGMLEDWQEEMETVKNLLMHPDPERIEEFFSAAKKFRDDLPVNTSGAVYTEYDLYVDIPDYPGVISEITGYLAKDEISITNLRIIETRTDVFGVLVISFQTPKDRERGEACIKTYTTFDTYIS</sequence>
<dbReference type="SUPFAM" id="SSF48179">
    <property type="entry name" value="6-phosphogluconate dehydrogenase C-terminal domain-like"/>
    <property type="match status" value="1"/>
</dbReference>
<evidence type="ECO:0000259" key="10">
    <source>
        <dbReference type="PROSITE" id="PS51176"/>
    </source>
</evidence>
<dbReference type="InterPro" id="IPR036291">
    <property type="entry name" value="NAD(P)-bd_dom_sf"/>
</dbReference>
<evidence type="ECO:0000256" key="4">
    <source>
        <dbReference type="ARBA" id="ARBA00016891"/>
    </source>
</evidence>
<proteinExistence type="inferred from homology"/>
<dbReference type="Proteomes" id="UP001595817">
    <property type="component" value="Unassembled WGS sequence"/>
</dbReference>